<dbReference type="RefSeq" id="WP_047186624.1">
    <property type="nucleotide sequence ID" value="NZ_JAHHXM010000030.1"/>
</dbReference>
<reference evidence="1 2" key="1">
    <citation type="submission" date="2015-07" db="EMBL/GenBank/DDBJ databases">
        <title>High-quality draft genome sequence of Oceanobacillus caeni HM6, a bacillus isolated from a human feces.</title>
        <authorList>
            <person name="Kumar J."/>
            <person name="Verma M.K."/>
            <person name="Pandey R."/>
            <person name="Bhambi M."/>
            <person name="Chauhan N."/>
        </authorList>
    </citation>
    <scope>NUCLEOTIDE SEQUENCE [LARGE SCALE GENOMIC DNA]</scope>
    <source>
        <strain evidence="1 2">HM6</strain>
    </source>
</reference>
<gene>
    <name evidence="1" type="ORF">AFL42_09630</name>
</gene>
<sequence length="130" mass="15046">MKKILLAIGVIAILGFVAYLEKPENNYHGFVPDLHVDSTPTIREEIEKEIEEESIEAYAHLEQESTPAMSSVELELVDTYEEDGYMVEKYRKYEVYRNDDGVIVKKEPTSNYEFLKYKIDESSESMGTHN</sequence>
<proteinExistence type="predicted"/>
<dbReference type="EMBL" id="LGTK01000029">
    <property type="protein sequence ID" value="KPH74598.1"/>
    <property type="molecule type" value="Genomic_DNA"/>
</dbReference>
<evidence type="ECO:0008006" key="3">
    <source>
        <dbReference type="Google" id="ProtNLM"/>
    </source>
</evidence>
<name>A0ABR5MJB1_9BACI</name>
<dbReference type="Proteomes" id="UP000037854">
    <property type="component" value="Unassembled WGS sequence"/>
</dbReference>
<evidence type="ECO:0000313" key="2">
    <source>
        <dbReference type="Proteomes" id="UP000037854"/>
    </source>
</evidence>
<evidence type="ECO:0000313" key="1">
    <source>
        <dbReference type="EMBL" id="KPH74598.1"/>
    </source>
</evidence>
<organism evidence="1 2">
    <name type="scientific">Oceanobacillus caeni</name>
    <dbReference type="NCBI Taxonomy" id="405946"/>
    <lineage>
        <taxon>Bacteria</taxon>
        <taxon>Bacillati</taxon>
        <taxon>Bacillota</taxon>
        <taxon>Bacilli</taxon>
        <taxon>Bacillales</taxon>
        <taxon>Bacillaceae</taxon>
        <taxon>Oceanobacillus</taxon>
    </lineage>
</organism>
<accession>A0ABR5MJB1</accession>
<protein>
    <recommendedName>
        <fullName evidence="3">DUF3139 domain-containing protein</fullName>
    </recommendedName>
</protein>
<comment type="caution">
    <text evidence="1">The sequence shown here is derived from an EMBL/GenBank/DDBJ whole genome shotgun (WGS) entry which is preliminary data.</text>
</comment>
<keyword evidence="2" id="KW-1185">Reference proteome</keyword>